<protein>
    <submittedName>
        <fullName evidence="1">Uncharacterized protein</fullName>
    </submittedName>
</protein>
<accession>A0A6L2NL53</accession>
<evidence type="ECO:0000313" key="1">
    <source>
        <dbReference type="EMBL" id="GEU86946.1"/>
    </source>
</evidence>
<dbReference type="AlphaFoldDB" id="A0A6L2NL53"/>
<name>A0A6L2NL53_TANCI</name>
<organism evidence="1">
    <name type="scientific">Tanacetum cinerariifolium</name>
    <name type="common">Dalmatian daisy</name>
    <name type="synonym">Chrysanthemum cinerariifolium</name>
    <dbReference type="NCBI Taxonomy" id="118510"/>
    <lineage>
        <taxon>Eukaryota</taxon>
        <taxon>Viridiplantae</taxon>
        <taxon>Streptophyta</taxon>
        <taxon>Embryophyta</taxon>
        <taxon>Tracheophyta</taxon>
        <taxon>Spermatophyta</taxon>
        <taxon>Magnoliopsida</taxon>
        <taxon>eudicotyledons</taxon>
        <taxon>Gunneridae</taxon>
        <taxon>Pentapetalae</taxon>
        <taxon>asterids</taxon>
        <taxon>campanulids</taxon>
        <taxon>Asterales</taxon>
        <taxon>Asteraceae</taxon>
        <taxon>Asteroideae</taxon>
        <taxon>Anthemideae</taxon>
        <taxon>Anthemidinae</taxon>
        <taxon>Tanacetum</taxon>
    </lineage>
</organism>
<comment type="caution">
    <text evidence="1">The sequence shown here is derived from an EMBL/GenBank/DDBJ whole genome shotgun (WGS) entry which is preliminary data.</text>
</comment>
<dbReference type="EMBL" id="BKCJ010009434">
    <property type="protein sequence ID" value="GEU86946.1"/>
    <property type="molecule type" value="Genomic_DNA"/>
</dbReference>
<proteinExistence type="predicted"/>
<gene>
    <name evidence="1" type="ORF">Tci_058924</name>
</gene>
<reference evidence="1" key="1">
    <citation type="journal article" date="2019" name="Sci. Rep.">
        <title>Draft genome of Tanacetum cinerariifolium, the natural source of mosquito coil.</title>
        <authorList>
            <person name="Yamashiro T."/>
            <person name="Shiraishi A."/>
            <person name="Satake H."/>
            <person name="Nakayama K."/>
        </authorList>
    </citation>
    <scope>NUCLEOTIDE SEQUENCE</scope>
</reference>
<sequence length="359" mass="38836">MTLKDFLHFSSNHLTSFSARPADVPMTVGSPTGSVANVPDEELEMAVVASVANNVVGAEVVPPSLGRCWQGVVARPVGSPRRVIAPSSDVDSKGKRVTFQNSVGSPSFKKRKHVVLDEGSSSPKSVPDIAPSDEAYKTLFGSLASTEDPEDSDPFLPGIEEARSSCDALCNLSYPNVQHRLNGLILTELTNFHDVAAVRFVMSNNLLTREAQALSAEVFRLRGEVEALKDKLDLANPKQTSLGRDFFPYVVERILSSDHLSFALADLQDKAMLVGRSQALKEVASSGIGLELVDMKDFDPNAEKNYNRAIESFYQVKFPYVDLLVKYAGHSVGNLMTLKPSIISFGNAFAAGPSTSPFL</sequence>